<organism evidence="2">
    <name type="scientific">Fagus sylvatica</name>
    <name type="common">Beechnut</name>
    <dbReference type="NCBI Taxonomy" id="28930"/>
    <lineage>
        <taxon>Eukaryota</taxon>
        <taxon>Viridiplantae</taxon>
        <taxon>Streptophyta</taxon>
        <taxon>Embryophyta</taxon>
        <taxon>Tracheophyta</taxon>
        <taxon>Spermatophyta</taxon>
        <taxon>Magnoliopsida</taxon>
        <taxon>eudicotyledons</taxon>
        <taxon>Gunneridae</taxon>
        <taxon>Pentapetalae</taxon>
        <taxon>rosids</taxon>
        <taxon>fabids</taxon>
        <taxon>Fagales</taxon>
        <taxon>Fagaceae</taxon>
        <taxon>Fagus</taxon>
    </lineage>
</organism>
<sequence length="478" mass="52138">MKHEQKLELEDVRHMRLGEERHDAAGEEWHNAARRGNDLWVSWVAGGFLVDCGGLFTVGWGRLRGGSWWVCGVACRGGALTQRPRMSNLSFSSSSLENPVVSAGSSSGAHDDAFEDSCSICLEPFNTADPATGGELEIMGSVWLWKSQRSKDCPICCQLLVLKDPTSQELLAAVEIERCSRSRNISAAVPTPLHHFCENFNVEHDASYSDDSDFDEHIMQHLAAASSRAHYLRRRERQRSSGLGPSEVLIFTSSSSTSRQTNETSPEDCQILSYGSPEGDSPTSGVNVQIPSSVDVNLGSTASVNQDIPFRPRVLYSQAPPDSPISPSPSEMFSFPETLKTKLSAASARYKESISKGTRGLKEKLLARNNSVKELSKGVQREMTAGIAGVARMIERLDLTSKRTGSSVPVSGCNGGSLNFSFKGKGVEENVDAQSLDKNSRQIAHGYIPGAILEEPEISHAQVIRFYLTHCFKSVLLT</sequence>
<reference evidence="2" key="1">
    <citation type="submission" date="2018-02" db="EMBL/GenBank/DDBJ databases">
        <authorList>
            <person name="Cohen D.B."/>
            <person name="Kent A.D."/>
        </authorList>
    </citation>
    <scope>NUCLEOTIDE SEQUENCE</scope>
</reference>
<name>A0A2N9GX52_FAGSY</name>
<evidence type="ECO:0000256" key="1">
    <source>
        <dbReference type="SAM" id="MobiDB-lite"/>
    </source>
</evidence>
<dbReference type="EMBL" id="OIVN01002516">
    <property type="protein sequence ID" value="SPD04282.1"/>
    <property type="molecule type" value="Genomic_DNA"/>
</dbReference>
<accession>A0A2N9GX52</accession>
<dbReference type="AlphaFoldDB" id="A0A2N9GX52"/>
<proteinExistence type="predicted"/>
<feature type="region of interest" description="Disordered" evidence="1">
    <location>
        <begin position="252"/>
        <end position="284"/>
    </location>
</feature>
<feature type="compositionally biased region" description="Polar residues" evidence="1">
    <location>
        <begin position="252"/>
        <end position="264"/>
    </location>
</feature>
<gene>
    <name evidence="2" type="ORF">FSB_LOCUS32164</name>
</gene>
<protein>
    <recommendedName>
        <fullName evidence="3">RING-type domain-containing protein</fullName>
    </recommendedName>
</protein>
<evidence type="ECO:0008006" key="3">
    <source>
        <dbReference type="Google" id="ProtNLM"/>
    </source>
</evidence>
<evidence type="ECO:0000313" key="2">
    <source>
        <dbReference type="EMBL" id="SPD04282.1"/>
    </source>
</evidence>